<evidence type="ECO:0000259" key="2">
    <source>
        <dbReference type="Pfam" id="PF13581"/>
    </source>
</evidence>
<sequence>MRLTHDGYRHEAFFWSGDDQFLAGTVPFVTQALDAGQPVMVAVVPSHLELLRVALGDQADEVEFVDMVRLGANPARIIPAWQRFTDAHAGQPVRGIGEPIWHGRRLAELAECQMHEALLNMAVATDVPLWLMCPYDLGTLPADVVAEAHRSHPVVVDIERHRGSTTYGGADYVTTMFETELPDVEVVVSHREFGDGDLAVVRADIRACASSVGLTQERTDDLTLAVHEVALNSAVYGRGSSELRVWEEDGALVCEVRGHGQITDPMIGRRQPPWAEQHGRGLWMANQLCDLVQVRSGEGGTTVRIHTWL</sequence>
<dbReference type="RefSeq" id="WP_179423189.1">
    <property type="nucleotide sequence ID" value="NZ_JACCAB010000001.1"/>
</dbReference>
<organism evidence="4 5">
    <name type="scientific">Pedococcus badiiscoriae</name>
    <dbReference type="NCBI Taxonomy" id="642776"/>
    <lineage>
        <taxon>Bacteria</taxon>
        <taxon>Bacillati</taxon>
        <taxon>Actinomycetota</taxon>
        <taxon>Actinomycetes</taxon>
        <taxon>Micrococcales</taxon>
        <taxon>Intrasporangiaceae</taxon>
        <taxon>Pedococcus</taxon>
    </lineage>
</organism>
<dbReference type="Pfam" id="PF14417">
    <property type="entry name" value="MEDS"/>
    <property type="match status" value="1"/>
</dbReference>
<keyword evidence="1" id="KW-0418">Kinase</keyword>
<dbReference type="PANTHER" id="PTHR35526">
    <property type="entry name" value="ANTI-SIGMA-F FACTOR RSBW-RELATED"/>
    <property type="match status" value="1"/>
</dbReference>
<accession>A0A852WIB7</accession>
<comment type="caution">
    <text evidence="4">The sequence shown here is derived from an EMBL/GenBank/DDBJ whole genome shotgun (WGS) entry which is preliminary data.</text>
</comment>
<protein>
    <submittedName>
        <fullName evidence="4">Anti-sigma regulatory factor (Ser/Thr protein kinase)</fullName>
    </submittedName>
</protein>
<dbReference type="AlphaFoldDB" id="A0A852WIB7"/>
<proteinExistence type="predicted"/>
<keyword evidence="1" id="KW-0808">Transferase</keyword>
<dbReference type="NCBIfam" id="NF041045">
    <property type="entry name" value="RsbA_anti_sig"/>
    <property type="match status" value="1"/>
</dbReference>
<dbReference type="InterPro" id="IPR047718">
    <property type="entry name" value="RsbA-like_anti_sig"/>
</dbReference>
<feature type="domain" description="MEDS" evidence="3">
    <location>
        <begin position="9"/>
        <end position="153"/>
    </location>
</feature>
<dbReference type="GO" id="GO:0004674">
    <property type="term" value="F:protein serine/threonine kinase activity"/>
    <property type="evidence" value="ECO:0007669"/>
    <property type="project" value="UniProtKB-KW"/>
</dbReference>
<dbReference type="CDD" id="cd16936">
    <property type="entry name" value="HATPase_RsbW-like"/>
    <property type="match status" value="1"/>
</dbReference>
<keyword evidence="5" id="KW-1185">Reference proteome</keyword>
<name>A0A852WIB7_9MICO</name>
<dbReference type="Proteomes" id="UP000573599">
    <property type="component" value="Unassembled WGS sequence"/>
</dbReference>
<reference evidence="4 5" key="1">
    <citation type="submission" date="2020-07" db="EMBL/GenBank/DDBJ databases">
        <title>Sequencing the genomes of 1000 actinobacteria strains.</title>
        <authorList>
            <person name="Klenk H.-P."/>
        </authorList>
    </citation>
    <scope>NUCLEOTIDE SEQUENCE [LARGE SCALE GENOMIC DNA]</scope>
    <source>
        <strain evidence="4 5">DSM 23987</strain>
    </source>
</reference>
<dbReference type="InterPro" id="IPR003594">
    <property type="entry name" value="HATPase_dom"/>
</dbReference>
<dbReference type="Gene3D" id="3.30.565.10">
    <property type="entry name" value="Histidine kinase-like ATPase, C-terminal domain"/>
    <property type="match status" value="1"/>
</dbReference>
<evidence type="ECO:0000256" key="1">
    <source>
        <dbReference type="ARBA" id="ARBA00022527"/>
    </source>
</evidence>
<feature type="domain" description="Histidine kinase/HSP90-like ATPase" evidence="2">
    <location>
        <begin position="198"/>
        <end position="305"/>
    </location>
</feature>
<dbReference type="PANTHER" id="PTHR35526:SF3">
    <property type="entry name" value="ANTI-SIGMA-F FACTOR RSBW"/>
    <property type="match status" value="1"/>
</dbReference>
<evidence type="ECO:0000313" key="5">
    <source>
        <dbReference type="Proteomes" id="UP000573599"/>
    </source>
</evidence>
<dbReference type="InterPro" id="IPR036890">
    <property type="entry name" value="HATPase_C_sf"/>
</dbReference>
<dbReference type="InterPro" id="IPR050267">
    <property type="entry name" value="Anti-sigma-factor_SerPK"/>
</dbReference>
<evidence type="ECO:0000259" key="3">
    <source>
        <dbReference type="Pfam" id="PF14417"/>
    </source>
</evidence>
<keyword evidence="1" id="KW-0723">Serine/threonine-protein kinase</keyword>
<dbReference type="EMBL" id="JACCAB010000001">
    <property type="protein sequence ID" value="NYG08630.1"/>
    <property type="molecule type" value="Genomic_DNA"/>
</dbReference>
<dbReference type="SUPFAM" id="SSF55874">
    <property type="entry name" value="ATPase domain of HSP90 chaperone/DNA topoisomerase II/histidine kinase"/>
    <property type="match status" value="1"/>
</dbReference>
<gene>
    <name evidence="4" type="ORF">BJ986_003117</name>
</gene>
<evidence type="ECO:0000313" key="4">
    <source>
        <dbReference type="EMBL" id="NYG08630.1"/>
    </source>
</evidence>
<dbReference type="Pfam" id="PF13581">
    <property type="entry name" value="HATPase_c_2"/>
    <property type="match status" value="1"/>
</dbReference>
<dbReference type="InterPro" id="IPR025847">
    <property type="entry name" value="MEDS_domain"/>
</dbReference>